<dbReference type="GO" id="GO:0070573">
    <property type="term" value="F:metallodipeptidase activity"/>
    <property type="evidence" value="ECO:0007669"/>
    <property type="project" value="InterPro"/>
</dbReference>
<protein>
    <submittedName>
        <fullName evidence="1">Membrane dipeptidase</fullName>
    </submittedName>
</protein>
<reference evidence="1" key="2">
    <citation type="journal article" date="2021" name="PeerJ">
        <title>Extensive microbial diversity within the chicken gut microbiome revealed by metagenomics and culture.</title>
        <authorList>
            <person name="Gilroy R."/>
            <person name="Ravi A."/>
            <person name="Getino M."/>
            <person name="Pursley I."/>
            <person name="Horton D.L."/>
            <person name="Alikhan N.F."/>
            <person name="Baker D."/>
            <person name="Gharbi K."/>
            <person name="Hall N."/>
            <person name="Watson M."/>
            <person name="Adriaenssens E.M."/>
            <person name="Foster-Nyarko E."/>
            <person name="Jarju S."/>
            <person name="Secka A."/>
            <person name="Antonio M."/>
            <person name="Oren A."/>
            <person name="Chaudhuri R.R."/>
            <person name="La Ragione R."/>
            <person name="Hildebrand F."/>
            <person name="Pallen M.J."/>
        </authorList>
    </citation>
    <scope>NUCLEOTIDE SEQUENCE</scope>
    <source>
        <strain evidence="1">ChiSxjej1B13-7958</strain>
    </source>
</reference>
<dbReference type="PANTHER" id="PTHR10443:SF12">
    <property type="entry name" value="DIPEPTIDASE"/>
    <property type="match status" value="1"/>
</dbReference>
<dbReference type="Proteomes" id="UP000824242">
    <property type="component" value="Unassembled WGS sequence"/>
</dbReference>
<dbReference type="PROSITE" id="PS51365">
    <property type="entry name" value="RENAL_DIPEPTIDASE_2"/>
    <property type="match status" value="1"/>
</dbReference>
<organism evidence="1 2">
    <name type="scientific">Candidatus Caccousia avicola</name>
    <dbReference type="NCBI Taxonomy" id="2840721"/>
    <lineage>
        <taxon>Bacteria</taxon>
        <taxon>Bacillati</taxon>
        <taxon>Bacillota</taxon>
        <taxon>Clostridia</taxon>
        <taxon>Eubacteriales</taxon>
        <taxon>Oscillospiraceae</taxon>
        <taxon>Oscillospiraceae incertae sedis</taxon>
        <taxon>Candidatus Caccousia</taxon>
    </lineage>
</organism>
<gene>
    <name evidence="1" type="ORF">IAB89_01945</name>
</gene>
<dbReference type="Pfam" id="PF01244">
    <property type="entry name" value="Peptidase_M19"/>
    <property type="match status" value="1"/>
</dbReference>
<dbReference type="Gene3D" id="3.20.20.140">
    <property type="entry name" value="Metal-dependent hydrolases"/>
    <property type="match status" value="1"/>
</dbReference>
<dbReference type="AlphaFoldDB" id="A0A9D1DDA3"/>
<sequence>MELFDLHCDTLGECLKTGKSLFQNDMQLDVRRGLSISPWVQCFAVWIPGEMRGEEAVRFFDDAVRLLDQEAASHPELRRIFNGNDLDILKPGECGALLTVESGAALAGSLEQLHHLYQCGVRMMTLTWNGSNELGGGVRSPSSLTPFGVETVREMERLHMAIDLSHASERLFYSVAEHTEGPLVASHSNSRSVCPHPRNLTDEQFCLIRDRGGVVGLNFAPPFLRQEGKACAQDIYRHAEHFLELDGEKTLAIGSDFDGTSLPEDIYGIASMESVYEIFLRHGCSESLIHQIFFKNAYDFFHSL</sequence>
<dbReference type="SUPFAM" id="SSF51556">
    <property type="entry name" value="Metallo-dependent hydrolases"/>
    <property type="match status" value="1"/>
</dbReference>
<evidence type="ECO:0000313" key="1">
    <source>
        <dbReference type="EMBL" id="HIR46411.1"/>
    </source>
</evidence>
<dbReference type="EMBL" id="DVGZ01000021">
    <property type="protein sequence ID" value="HIR46411.1"/>
    <property type="molecule type" value="Genomic_DNA"/>
</dbReference>
<comment type="caution">
    <text evidence="1">The sequence shown here is derived from an EMBL/GenBank/DDBJ whole genome shotgun (WGS) entry which is preliminary data.</text>
</comment>
<name>A0A9D1DDA3_9FIRM</name>
<accession>A0A9D1DDA3</accession>
<reference evidence="1" key="1">
    <citation type="submission" date="2020-10" db="EMBL/GenBank/DDBJ databases">
        <authorList>
            <person name="Gilroy R."/>
        </authorList>
    </citation>
    <scope>NUCLEOTIDE SEQUENCE</scope>
    <source>
        <strain evidence="1">ChiSxjej1B13-7958</strain>
    </source>
</reference>
<evidence type="ECO:0000313" key="2">
    <source>
        <dbReference type="Proteomes" id="UP000824242"/>
    </source>
</evidence>
<dbReference type="PANTHER" id="PTHR10443">
    <property type="entry name" value="MICROSOMAL DIPEPTIDASE"/>
    <property type="match status" value="1"/>
</dbReference>
<dbReference type="InterPro" id="IPR008257">
    <property type="entry name" value="Pept_M19"/>
</dbReference>
<proteinExistence type="predicted"/>
<dbReference type="GO" id="GO:0006508">
    <property type="term" value="P:proteolysis"/>
    <property type="evidence" value="ECO:0007669"/>
    <property type="project" value="InterPro"/>
</dbReference>
<dbReference type="InterPro" id="IPR032466">
    <property type="entry name" value="Metal_Hydrolase"/>
</dbReference>